<dbReference type="NCBIfam" id="TIGR01730">
    <property type="entry name" value="RND_mfp"/>
    <property type="match status" value="1"/>
</dbReference>
<dbReference type="Proteomes" id="UP000321917">
    <property type="component" value="Unassembled WGS sequence"/>
</dbReference>
<evidence type="ECO:0000256" key="1">
    <source>
        <dbReference type="ARBA" id="ARBA00009477"/>
    </source>
</evidence>
<protein>
    <submittedName>
        <fullName evidence="4">Efflux RND transporter periplasmic adaptor subunit</fullName>
    </submittedName>
</protein>
<sequence>MIKKLIILTVIIGVTLSLVALIYSNPPQAKKAKASKAPQMTVATKILAPQRYQVMVESFGTVKPRTQSILFSQVAGQITQVSSQFRDGGFFEKGDVLVQLDDRDHQSEVKVSQANLLSANQVLLEEKARVQQAKADWQRLGNGKVAGILVLRQPQLESAKANVLSAQAQLDKAKLSLERTQIVAPYAGRILKKQVDIGQVVTNNSQLATIFAVDYVEIRLPINNKDLSLINLPEEYRYIGEQGNKDDVKITSDLIGHQSWHGKIIRTESAIDEQSQQLYVVAQINRPYDATTSLGSPIKIGQYVTAQITAKELSNVLVIPSNVIYQGSYVYTVENGLLIRKEVLLGWQNGKQSIVESGLVAGDELVLTSLGQVSSGTPVAIEGKAPSKAAQKNQEVLQNKAKLKGIKRSKGEAQ</sequence>
<dbReference type="OrthoDB" id="5730196at2"/>
<dbReference type="SUPFAM" id="SSF111369">
    <property type="entry name" value="HlyD-like secretion proteins"/>
    <property type="match status" value="1"/>
</dbReference>
<evidence type="ECO:0000313" key="5">
    <source>
        <dbReference type="Proteomes" id="UP000321525"/>
    </source>
</evidence>
<dbReference type="Gene3D" id="1.10.287.470">
    <property type="entry name" value="Helix hairpin bin"/>
    <property type="match status" value="1"/>
</dbReference>
<dbReference type="PANTHER" id="PTHR30469:SF12">
    <property type="entry name" value="MULTIDRUG RESISTANCE PROTEIN MDTA"/>
    <property type="match status" value="1"/>
</dbReference>
<evidence type="ECO:0000313" key="3">
    <source>
        <dbReference type="EMBL" id="TWX60952.1"/>
    </source>
</evidence>
<dbReference type="Gene3D" id="2.40.420.20">
    <property type="match status" value="1"/>
</dbReference>
<dbReference type="EMBL" id="VOLR01000008">
    <property type="protein sequence ID" value="TWX60952.1"/>
    <property type="molecule type" value="Genomic_DNA"/>
</dbReference>
<comment type="caution">
    <text evidence="4">The sequence shown here is derived from an EMBL/GenBank/DDBJ whole genome shotgun (WGS) entry which is preliminary data.</text>
</comment>
<keyword evidence="5" id="KW-1185">Reference proteome</keyword>
<dbReference type="Gene3D" id="2.40.30.170">
    <property type="match status" value="1"/>
</dbReference>
<evidence type="ECO:0000313" key="6">
    <source>
        <dbReference type="Proteomes" id="UP000321917"/>
    </source>
</evidence>
<organism evidence="4 6">
    <name type="scientific">Colwellia hornerae</name>
    <dbReference type="NCBI Taxonomy" id="89402"/>
    <lineage>
        <taxon>Bacteria</taxon>
        <taxon>Pseudomonadati</taxon>
        <taxon>Pseudomonadota</taxon>
        <taxon>Gammaproteobacteria</taxon>
        <taxon>Alteromonadales</taxon>
        <taxon>Colwelliaceae</taxon>
        <taxon>Colwellia</taxon>
    </lineage>
</organism>
<dbReference type="AlphaFoldDB" id="A0A5C6Q4G9"/>
<dbReference type="Gene3D" id="2.40.50.100">
    <property type="match status" value="1"/>
</dbReference>
<gene>
    <name evidence="3" type="ORF">ESZ26_07690</name>
    <name evidence="4" type="ORF">ESZ27_16170</name>
</gene>
<dbReference type="PANTHER" id="PTHR30469">
    <property type="entry name" value="MULTIDRUG RESISTANCE PROTEIN MDTA"/>
    <property type="match status" value="1"/>
</dbReference>
<dbReference type="InterPro" id="IPR006143">
    <property type="entry name" value="RND_pump_MFP"/>
</dbReference>
<name>A0A5C6Q4G9_9GAMM</name>
<dbReference type="Proteomes" id="UP000321525">
    <property type="component" value="Unassembled WGS sequence"/>
</dbReference>
<comment type="similarity">
    <text evidence="1">Belongs to the membrane fusion protein (MFP) (TC 8.A.1) family.</text>
</comment>
<evidence type="ECO:0000259" key="2">
    <source>
        <dbReference type="Pfam" id="PF25917"/>
    </source>
</evidence>
<accession>A0A5C6Q4G9</accession>
<dbReference type="InterPro" id="IPR058625">
    <property type="entry name" value="MdtA-like_BSH"/>
</dbReference>
<proteinExistence type="inferred from homology"/>
<dbReference type="Pfam" id="PF25917">
    <property type="entry name" value="BSH_RND"/>
    <property type="match status" value="1"/>
</dbReference>
<dbReference type="EMBL" id="VOLQ01000040">
    <property type="protein sequence ID" value="TWX63682.1"/>
    <property type="molecule type" value="Genomic_DNA"/>
</dbReference>
<reference evidence="4 6" key="1">
    <citation type="submission" date="2019-07" db="EMBL/GenBank/DDBJ databases">
        <title>Genomes of sea-ice associated Colwellia species.</title>
        <authorList>
            <person name="Bowman J.P."/>
        </authorList>
    </citation>
    <scope>NUCLEOTIDE SEQUENCE [LARGE SCALE GENOMIC DNA]</scope>
    <source>
        <strain evidence="3 5">ACAM 607</strain>
        <strain evidence="4 6">IC036</strain>
    </source>
</reference>
<evidence type="ECO:0000313" key="4">
    <source>
        <dbReference type="EMBL" id="TWX63682.1"/>
    </source>
</evidence>
<dbReference type="GO" id="GO:0015562">
    <property type="term" value="F:efflux transmembrane transporter activity"/>
    <property type="evidence" value="ECO:0007669"/>
    <property type="project" value="TreeGrafter"/>
</dbReference>
<feature type="domain" description="Multidrug resistance protein MdtA-like barrel-sandwich hybrid" evidence="2">
    <location>
        <begin position="72"/>
        <end position="210"/>
    </location>
</feature>
<dbReference type="GO" id="GO:1990281">
    <property type="term" value="C:efflux pump complex"/>
    <property type="evidence" value="ECO:0007669"/>
    <property type="project" value="TreeGrafter"/>
</dbReference>